<evidence type="ECO:0000313" key="3">
    <source>
        <dbReference type="Proteomes" id="UP000431826"/>
    </source>
</evidence>
<dbReference type="SUPFAM" id="SSF53474">
    <property type="entry name" value="alpha/beta-Hydrolases"/>
    <property type="match status" value="1"/>
</dbReference>
<feature type="transmembrane region" description="Helical" evidence="1">
    <location>
        <begin position="25"/>
        <end position="44"/>
    </location>
</feature>
<organism evidence="2 3">
    <name type="scientific">Streptomyces tubercidicus</name>
    <dbReference type="NCBI Taxonomy" id="47759"/>
    <lineage>
        <taxon>Bacteria</taxon>
        <taxon>Bacillati</taxon>
        <taxon>Actinomycetota</taxon>
        <taxon>Actinomycetes</taxon>
        <taxon>Kitasatosporales</taxon>
        <taxon>Streptomycetaceae</taxon>
        <taxon>Streptomyces</taxon>
    </lineage>
</organism>
<gene>
    <name evidence="2" type="ORF">Stube_23050</name>
</gene>
<reference evidence="2 3" key="1">
    <citation type="submission" date="2019-12" db="EMBL/GenBank/DDBJ databases">
        <title>Whole genome shotgun sequence of Streptomyces tubercidicus NBRC 13090.</title>
        <authorList>
            <person name="Ichikawa N."/>
            <person name="Kimura A."/>
            <person name="Kitahashi Y."/>
            <person name="Komaki H."/>
            <person name="Tamura T."/>
        </authorList>
    </citation>
    <scope>NUCLEOTIDE SEQUENCE [LARGE SCALE GENOMIC DNA]</scope>
    <source>
        <strain evidence="2 3">NBRC 13090</strain>
    </source>
</reference>
<dbReference type="PANTHER" id="PTHR48098:SF1">
    <property type="entry name" value="DIACYLGLYCEROL ACYLTRANSFERASE_MYCOLYLTRANSFERASE AG85A"/>
    <property type="match status" value="1"/>
</dbReference>
<dbReference type="InterPro" id="IPR050583">
    <property type="entry name" value="Mycobacterial_A85_antigen"/>
</dbReference>
<proteinExistence type="predicted"/>
<dbReference type="AlphaFoldDB" id="A0A640UQK7"/>
<dbReference type="PANTHER" id="PTHR48098">
    <property type="entry name" value="ENTEROCHELIN ESTERASE-RELATED"/>
    <property type="match status" value="1"/>
</dbReference>
<dbReference type="Pfam" id="PF00756">
    <property type="entry name" value="Esterase"/>
    <property type="match status" value="1"/>
</dbReference>
<dbReference type="EMBL" id="BLIR01000001">
    <property type="protein sequence ID" value="GFE37632.1"/>
    <property type="molecule type" value="Genomic_DNA"/>
</dbReference>
<evidence type="ECO:0000256" key="1">
    <source>
        <dbReference type="SAM" id="Phobius"/>
    </source>
</evidence>
<dbReference type="GO" id="GO:0016747">
    <property type="term" value="F:acyltransferase activity, transferring groups other than amino-acyl groups"/>
    <property type="evidence" value="ECO:0007669"/>
    <property type="project" value="TreeGrafter"/>
</dbReference>
<comment type="caution">
    <text evidence="2">The sequence shown here is derived from an EMBL/GenBank/DDBJ whole genome shotgun (WGS) entry which is preliminary data.</text>
</comment>
<keyword evidence="1" id="KW-0812">Transmembrane</keyword>
<sequence length="411" mass="44537">MTDRRGAGAARDIWGNVMGLTSRSLLYAVAAVAVVCVGFTLWLWPRFAGRGPRALLGRLGSIVAAQLTIVAALGLVVNANFQFYGSWHELLGLYDDAPAAVGKWGDQGAAGPVGDPSKGLVQSSGPEGLNKVHGLPKGSPQQEGRVETVRIVGKRTRVVNPAYVYLPPQYFQPQFARQRFPVVVALSGYPGGTFLLGQHLRLPQTAGRLIRAGKMQPTVIVMLRPTIAPPRDTQCVDVPGGPQAETFFARDVPDALRSHYRVGHDPGGWGLLGYSSGGSCALQLAMRHDRTYTAAAALSPDYKVSNDATTGNLFGEGRDRVRRRQEYDLMWRLRHLPAPRVNVLVGTSRTGEKNYPAARDFLAAVKPPMTADSVVLPHGSHNFATWRRELPAALEWMSRSLSFPEDVVGNS</sequence>
<feature type="transmembrane region" description="Helical" evidence="1">
    <location>
        <begin position="56"/>
        <end position="77"/>
    </location>
</feature>
<protein>
    <submittedName>
        <fullName evidence="2">Esterase</fullName>
    </submittedName>
</protein>
<dbReference type="Gene3D" id="3.40.50.1820">
    <property type="entry name" value="alpha/beta hydrolase"/>
    <property type="match status" value="1"/>
</dbReference>
<keyword evidence="1" id="KW-1133">Transmembrane helix</keyword>
<dbReference type="Proteomes" id="UP000431826">
    <property type="component" value="Unassembled WGS sequence"/>
</dbReference>
<name>A0A640UQK7_9ACTN</name>
<keyword evidence="1" id="KW-0472">Membrane</keyword>
<accession>A0A640UQK7</accession>
<keyword evidence="3" id="KW-1185">Reference proteome</keyword>
<dbReference type="InterPro" id="IPR029058">
    <property type="entry name" value="AB_hydrolase_fold"/>
</dbReference>
<dbReference type="InterPro" id="IPR000801">
    <property type="entry name" value="Esterase-like"/>
</dbReference>
<evidence type="ECO:0000313" key="2">
    <source>
        <dbReference type="EMBL" id="GFE37632.1"/>
    </source>
</evidence>